<evidence type="ECO:0000313" key="1">
    <source>
        <dbReference type="EMBL" id="OCL05146.1"/>
    </source>
</evidence>
<dbReference type="EMBL" id="KV750364">
    <property type="protein sequence ID" value="OCL05146.1"/>
    <property type="molecule type" value="Genomic_DNA"/>
</dbReference>
<reference evidence="1 2" key="1">
    <citation type="journal article" date="2016" name="Nat. Commun.">
        <title>Ectomycorrhizal ecology is imprinted in the genome of the dominant symbiotic fungus Cenococcum geophilum.</title>
        <authorList>
            <consortium name="DOE Joint Genome Institute"/>
            <person name="Peter M."/>
            <person name="Kohler A."/>
            <person name="Ohm R.A."/>
            <person name="Kuo A."/>
            <person name="Krutzmann J."/>
            <person name="Morin E."/>
            <person name="Arend M."/>
            <person name="Barry K.W."/>
            <person name="Binder M."/>
            <person name="Choi C."/>
            <person name="Clum A."/>
            <person name="Copeland A."/>
            <person name="Grisel N."/>
            <person name="Haridas S."/>
            <person name="Kipfer T."/>
            <person name="LaButti K."/>
            <person name="Lindquist E."/>
            <person name="Lipzen A."/>
            <person name="Maire R."/>
            <person name="Meier B."/>
            <person name="Mihaltcheva S."/>
            <person name="Molinier V."/>
            <person name="Murat C."/>
            <person name="Poggeler S."/>
            <person name="Quandt C.A."/>
            <person name="Sperisen C."/>
            <person name="Tritt A."/>
            <person name="Tisserant E."/>
            <person name="Crous P.W."/>
            <person name="Henrissat B."/>
            <person name="Nehls U."/>
            <person name="Egli S."/>
            <person name="Spatafora J.W."/>
            <person name="Grigoriev I.V."/>
            <person name="Martin F.M."/>
        </authorList>
    </citation>
    <scope>NUCLEOTIDE SEQUENCE [LARGE SCALE GENOMIC DNA]</scope>
    <source>
        <strain evidence="1 2">CBS 207.34</strain>
    </source>
</reference>
<gene>
    <name evidence="1" type="ORF">AOQ84DRAFT_366891</name>
</gene>
<accession>A0A8E2EUL0</accession>
<keyword evidence="2" id="KW-1185">Reference proteome</keyword>
<dbReference type="Proteomes" id="UP000250140">
    <property type="component" value="Unassembled WGS sequence"/>
</dbReference>
<proteinExistence type="predicted"/>
<name>A0A8E2EUL0_9PEZI</name>
<evidence type="ECO:0000313" key="2">
    <source>
        <dbReference type="Proteomes" id="UP000250140"/>
    </source>
</evidence>
<organism evidence="1 2">
    <name type="scientific">Glonium stellatum</name>
    <dbReference type="NCBI Taxonomy" id="574774"/>
    <lineage>
        <taxon>Eukaryota</taxon>
        <taxon>Fungi</taxon>
        <taxon>Dikarya</taxon>
        <taxon>Ascomycota</taxon>
        <taxon>Pezizomycotina</taxon>
        <taxon>Dothideomycetes</taxon>
        <taxon>Pleosporomycetidae</taxon>
        <taxon>Gloniales</taxon>
        <taxon>Gloniaceae</taxon>
        <taxon>Glonium</taxon>
    </lineage>
</organism>
<protein>
    <submittedName>
        <fullName evidence="1">Uncharacterized protein</fullName>
    </submittedName>
</protein>
<dbReference type="AlphaFoldDB" id="A0A8E2EUL0"/>
<sequence>MVTANMLPFAVCHYHINLQLAKSGFQGFRGAVPAATSRQYHQGWAVRLKGAWPSSDDRVVWNRRICEAGKGRKGRKAVSGWKRSCGVLKYTQGLLFLHQRYRPVVPVSGLPQPLRIIGGDKGLGLPVLHSDEMLMAYHSVDTARYSTLLPNS</sequence>